<feature type="non-terminal residue" evidence="4">
    <location>
        <position position="200"/>
    </location>
</feature>
<sequence length="200" mass="21765">VKNVSKFFGGVEALKQGSLKLFPGEVLAIVGANGAGKSTLIKIIAGVLNPDQGFVIIRGKTVEMDEHNVAFIRQKGVEVVYQDLAIVPNMSAPYNLFLGRIPRKFGIFVDEKKMLKKTEEVLAELNIETVQNLIGPISEMSGGQQQSIAIGRAIAWGKDIVILDEPTAALGPNETLEVERVIHEIRKRGTAIILISHNLD</sequence>
<dbReference type="InterPro" id="IPR050107">
    <property type="entry name" value="ABC_carbohydrate_import_ATPase"/>
</dbReference>
<dbReference type="InterPro" id="IPR027417">
    <property type="entry name" value="P-loop_NTPase"/>
</dbReference>
<dbReference type="Pfam" id="PF00005">
    <property type="entry name" value="ABC_tran"/>
    <property type="match status" value="1"/>
</dbReference>
<keyword evidence="2" id="KW-0067">ATP-binding</keyword>
<dbReference type="SUPFAM" id="SSF52540">
    <property type="entry name" value="P-loop containing nucleoside triphosphate hydrolases"/>
    <property type="match status" value="1"/>
</dbReference>
<dbReference type="Gene3D" id="3.40.50.300">
    <property type="entry name" value="P-loop containing nucleotide triphosphate hydrolases"/>
    <property type="match status" value="1"/>
</dbReference>
<feature type="non-terminal residue" evidence="4">
    <location>
        <position position="1"/>
    </location>
</feature>
<dbReference type="SMART" id="SM00382">
    <property type="entry name" value="AAA"/>
    <property type="match status" value="1"/>
</dbReference>
<dbReference type="AlphaFoldDB" id="A0A381V633"/>
<accession>A0A381V633</accession>
<reference evidence="4" key="1">
    <citation type="submission" date="2018-05" db="EMBL/GenBank/DDBJ databases">
        <authorList>
            <person name="Lanie J.A."/>
            <person name="Ng W.-L."/>
            <person name="Kazmierczak K.M."/>
            <person name="Andrzejewski T.M."/>
            <person name="Davidsen T.M."/>
            <person name="Wayne K.J."/>
            <person name="Tettelin H."/>
            <person name="Glass J.I."/>
            <person name="Rusch D."/>
            <person name="Podicherti R."/>
            <person name="Tsui H.-C.T."/>
            <person name="Winkler M.E."/>
        </authorList>
    </citation>
    <scope>NUCLEOTIDE SEQUENCE</scope>
</reference>
<feature type="domain" description="ABC transporter" evidence="3">
    <location>
        <begin position="1"/>
        <end position="199"/>
    </location>
</feature>
<dbReference type="PANTHER" id="PTHR43790:SF8">
    <property type="entry name" value="SUGAR ABC TRANSPORTER ATP-BINDING PROTEIN"/>
    <property type="match status" value="1"/>
</dbReference>
<organism evidence="4">
    <name type="scientific">marine metagenome</name>
    <dbReference type="NCBI Taxonomy" id="408172"/>
    <lineage>
        <taxon>unclassified sequences</taxon>
        <taxon>metagenomes</taxon>
        <taxon>ecological metagenomes</taxon>
    </lineage>
</organism>
<proteinExistence type="predicted"/>
<name>A0A381V633_9ZZZZ</name>
<dbReference type="PROSITE" id="PS50893">
    <property type="entry name" value="ABC_TRANSPORTER_2"/>
    <property type="match status" value="1"/>
</dbReference>
<evidence type="ECO:0000256" key="1">
    <source>
        <dbReference type="ARBA" id="ARBA00022741"/>
    </source>
</evidence>
<gene>
    <name evidence="4" type="ORF">METZ01_LOCUS88082</name>
</gene>
<dbReference type="GO" id="GO:0005524">
    <property type="term" value="F:ATP binding"/>
    <property type="evidence" value="ECO:0007669"/>
    <property type="project" value="UniProtKB-KW"/>
</dbReference>
<protein>
    <recommendedName>
        <fullName evidence="3">ABC transporter domain-containing protein</fullName>
    </recommendedName>
</protein>
<dbReference type="PANTHER" id="PTHR43790">
    <property type="entry name" value="CARBOHYDRATE TRANSPORT ATP-BINDING PROTEIN MG119-RELATED"/>
    <property type="match status" value="1"/>
</dbReference>
<dbReference type="InterPro" id="IPR003593">
    <property type="entry name" value="AAA+_ATPase"/>
</dbReference>
<dbReference type="EMBL" id="UINC01007819">
    <property type="protein sequence ID" value="SVA35228.1"/>
    <property type="molecule type" value="Genomic_DNA"/>
</dbReference>
<evidence type="ECO:0000313" key="4">
    <source>
        <dbReference type="EMBL" id="SVA35228.1"/>
    </source>
</evidence>
<evidence type="ECO:0000256" key="2">
    <source>
        <dbReference type="ARBA" id="ARBA00022840"/>
    </source>
</evidence>
<keyword evidence="1" id="KW-0547">Nucleotide-binding</keyword>
<evidence type="ECO:0000259" key="3">
    <source>
        <dbReference type="PROSITE" id="PS50893"/>
    </source>
</evidence>
<dbReference type="GO" id="GO:0016887">
    <property type="term" value="F:ATP hydrolysis activity"/>
    <property type="evidence" value="ECO:0007669"/>
    <property type="project" value="InterPro"/>
</dbReference>
<dbReference type="InterPro" id="IPR003439">
    <property type="entry name" value="ABC_transporter-like_ATP-bd"/>
</dbReference>